<dbReference type="GO" id="GO:0005886">
    <property type="term" value="C:plasma membrane"/>
    <property type="evidence" value="ECO:0007669"/>
    <property type="project" value="UniProtKB-SubCell"/>
</dbReference>
<keyword evidence="5 14" id="KW-0812">Transmembrane</keyword>
<feature type="binding site" evidence="16">
    <location>
        <position position="58"/>
    </location>
    <ligand>
        <name>Zn(2+)</name>
        <dbReference type="ChEBI" id="CHEBI:29105"/>
        <note>catalytic</note>
    </ligand>
</feature>
<keyword evidence="9 14" id="KW-0862">Zinc</keyword>
<evidence type="ECO:0000256" key="15">
    <source>
        <dbReference type="PIRSR" id="PIRSR006404-1"/>
    </source>
</evidence>
<evidence type="ECO:0000259" key="18">
    <source>
        <dbReference type="PROSITE" id="PS51371"/>
    </source>
</evidence>
<reference evidence="19" key="1">
    <citation type="submission" date="2024-06" db="EMBL/GenBank/DDBJ databases">
        <title>Mesorhizobium karijinii sp. nov., a symbiont of the iconic Swainsona formosa from arid Australia.</title>
        <authorList>
            <person name="Hill Y.J."/>
            <person name="Watkin E.L.J."/>
            <person name="O'Hara G.W."/>
            <person name="Terpolilli J."/>
            <person name="Tye M.L."/>
            <person name="Kohlmeier M.G."/>
        </authorList>
    </citation>
    <scope>NUCLEOTIDE SEQUENCE</scope>
    <source>
        <strain evidence="19">WSM2240</strain>
    </source>
</reference>
<dbReference type="PIRSF" id="PIRSF006404">
    <property type="entry name" value="UCP006404_Pept_M50_CBS"/>
    <property type="match status" value="1"/>
</dbReference>
<dbReference type="SUPFAM" id="SSF54631">
    <property type="entry name" value="CBS-domain pair"/>
    <property type="match status" value="1"/>
</dbReference>
<dbReference type="PANTHER" id="PTHR39188">
    <property type="entry name" value="MEMBRANE-ASSOCIATED ZINC METALLOPROTEASE M50B"/>
    <property type="match status" value="1"/>
</dbReference>
<evidence type="ECO:0000256" key="11">
    <source>
        <dbReference type="ARBA" id="ARBA00023049"/>
    </source>
</evidence>
<evidence type="ECO:0000256" key="7">
    <source>
        <dbReference type="ARBA" id="ARBA00022737"/>
    </source>
</evidence>
<evidence type="ECO:0000256" key="4">
    <source>
        <dbReference type="ARBA" id="ARBA00022670"/>
    </source>
</evidence>
<evidence type="ECO:0000313" key="19">
    <source>
        <dbReference type="EMBL" id="XCG48083.1"/>
    </source>
</evidence>
<dbReference type="Gene3D" id="3.10.580.10">
    <property type="entry name" value="CBS-domain"/>
    <property type="match status" value="1"/>
</dbReference>
<keyword evidence="13 14" id="KW-0472">Membrane</keyword>
<evidence type="ECO:0000256" key="2">
    <source>
        <dbReference type="ARBA" id="ARBA00007931"/>
    </source>
</evidence>
<evidence type="ECO:0000256" key="14">
    <source>
        <dbReference type="PIRNR" id="PIRNR006404"/>
    </source>
</evidence>
<feature type="binding site" evidence="16">
    <location>
        <position position="161"/>
    </location>
    <ligand>
        <name>Zn(2+)</name>
        <dbReference type="ChEBI" id="CHEBI:29105"/>
        <note>catalytic</note>
    </ligand>
</feature>
<dbReference type="EMBL" id="CP159253">
    <property type="protein sequence ID" value="XCG48083.1"/>
    <property type="molecule type" value="Genomic_DNA"/>
</dbReference>
<protein>
    <recommendedName>
        <fullName evidence="14">Zinc metalloprotease</fullName>
    </recommendedName>
</protein>
<dbReference type="GO" id="GO:0046872">
    <property type="term" value="F:metal ion binding"/>
    <property type="evidence" value="ECO:0007669"/>
    <property type="project" value="UniProtKB-UniRule"/>
</dbReference>
<dbReference type="GO" id="GO:0008237">
    <property type="term" value="F:metallopeptidase activity"/>
    <property type="evidence" value="ECO:0007669"/>
    <property type="project" value="UniProtKB-UniRule"/>
</dbReference>
<evidence type="ECO:0000256" key="1">
    <source>
        <dbReference type="ARBA" id="ARBA00004651"/>
    </source>
</evidence>
<gene>
    <name evidence="19" type="ORF">ABVK50_22995</name>
</gene>
<dbReference type="InterPro" id="IPR016483">
    <property type="entry name" value="UCP006404_Pept_M50_CBS"/>
</dbReference>
<evidence type="ECO:0000256" key="8">
    <source>
        <dbReference type="ARBA" id="ARBA00022801"/>
    </source>
</evidence>
<name>A0AAU8CMX4_9HYPH</name>
<feature type="transmembrane region" description="Helical" evidence="14">
    <location>
        <begin position="203"/>
        <end position="220"/>
    </location>
</feature>
<dbReference type="Pfam" id="PF00571">
    <property type="entry name" value="CBS"/>
    <property type="match status" value="2"/>
</dbReference>
<dbReference type="InterPro" id="IPR008915">
    <property type="entry name" value="Peptidase_M50"/>
</dbReference>
<keyword evidence="10 14" id="KW-1133">Transmembrane helix</keyword>
<comment type="similarity">
    <text evidence="2 14">Belongs to the peptidase M50B family.</text>
</comment>
<dbReference type="CDD" id="cd06164">
    <property type="entry name" value="S2P-M50_SpoIVFB_CBS"/>
    <property type="match status" value="1"/>
</dbReference>
<keyword evidence="3 14" id="KW-1003">Cell membrane</keyword>
<dbReference type="InterPro" id="IPR000644">
    <property type="entry name" value="CBS_dom"/>
</dbReference>
<dbReference type="Pfam" id="PF02163">
    <property type="entry name" value="Peptidase_M50"/>
    <property type="match status" value="2"/>
</dbReference>
<evidence type="ECO:0000256" key="6">
    <source>
        <dbReference type="ARBA" id="ARBA00022723"/>
    </source>
</evidence>
<evidence type="ECO:0000256" key="17">
    <source>
        <dbReference type="PROSITE-ProRule" id="PRU00703"/>
    </source>
</evidence>
<evidence type="ECO:0000256" key="5">
    <source>
        <dbReference type="ARBA" id="ARBA00022692"/>
    </source>
</evidence>
<keyword evidence="6 14" id="KW-0479">Metal-binding</keyword>
<feature type="transmembrane region" description="Helical" evidence="14">
    <location>
        <begin position="7"/>
        <end position="29"/>
    </location>
</feature>
<evidence type="ECO:0000256" key="12">
    <source>
        <dbReference type="ARBA" id="ARBA00023122"/>
    </source>
</evidence>
<comment type="subcellular location">
    <subcellularLocation>
        <location evidence="1 14">Cell membrane</location>
        <topology evidence="1 14">Multi-pass membrane protein</topology>
    </subcellularLocation>
</comment>
<feature type="transmembrane region" description="Helical" evidence="14">
    <location>
        <begin position="98"/>
        <end position="125"/>
    </location>
</feature>
<feature type="transmembrane region" description="Helical" evidence="14">
    <location>
        <begin position="137"/>
        <end position="158"/>
    </location>
</feature>
<comment type="cofactor">
    <cofactor evidence="14 16">
        <name>Zn(2+)</name>
        <dbReference type="ChEBI" id="CHEBI:29105"/>
    </cofactor>
    <text evidence="14 16">Binds 1 zinc ion per subunit.</text>
</comment>
<keyword evidence="8 14" id="KW-0378">Hydrolase</keyword>
<dbReference type="InterPro" id="IPR046342">
    <property type="entry name" value="CBS_dom_sf"/>
</dbReference>
<feature type="active site" evidence="15">
    <location>
        <position position="59"/>
    </location>
</feature>
<feature type="domain" description="CBS" evidence="18">
    <location>
        <begin position="301"/>
        <end position="359"/>
    </location>
</feature>
<dbReference type="GO" id="GO:0006508">
    <property type="term" value="P:proteolysis"/>
    <property type="evidence" value="ECO:0007669"/>
    <property type="project" value="UniProtKB-KW"/>
</dbReference>
<sequence>MTWSFKLGTIAGTAVRIHVTFALLLVWIWLMHYRIGGAPAAWEGVAFILAIFACVVLHEFGHIAAARYFSIKTPDITLLPIGGVARLERMPEEPGQEFVIAIAGPLVNVVIAALIFVALGGWAGIEQMAQVEDPRSGFLVRLAGVNVFLVLFNMIPAFPMDGGRVLRAALASRMSWPRATQIAASIGQGLAFVFGFIGLFYNPFLIFIGIFVYLAAAAEAQDAQIRDVAASVLVGDVMITDFARLQGSASLDQAVDALLATTQREFPVVDTAGRLEGLLTRDDMIRALKEAGPEAPVASAMRTDIPSIHRRRSLSEGLRMMQQKNVPAIAVIDRGDHLVGLMTYETIGEMMMVRAAVPEGFSFGRLRRGNPRSSQV</sequence>
<keyword evidence="11 14" id="KW-0482">Metalloprotease</keyword>
<proteinExistence type="inferred from homology"/>
<dbReference type="RefSeq" id="WP_353644381.1">
    <property type="nucleotide sequence ID" value="NZ_CP159253.1"/>
</dbReference>
<keyword evidence="7" id="KW-0677">Repeat</keyword>
<keyword evidence="4 14" id="KW-0645">Protease</keyword>
<dbReference type="CDD" id="cd04639">
    <property type="entry name" value="CBS_pair_peptidase_M50"/>
    <property type="match status" value="1"/>
</dbReference>
<evidence type="ECO:0000256" key="13">
    <source>
        <dbReference type="ARBA" id="ARBA00023136"/>
    </source>
</evidence>
<dbReference type="AlphaFoldDB" id="A0AAU8CMX4"/>
<feature type="binding site" evidence="16">
    <location>
        <position position="62"/>
    </location>
    <ligand>
        <name>Zn(2+)</name>
        <dbReference type="ChEBI" id="CHEBI:29105"/>
        <note>catalytic</note>
    </ligand>
</feature>
<organism evidence="19">
    <name type="scientific">Mesorhizobium sp. WSM2240</name>
    <dbReference type="NCBI Taxonomy" id="3228851"/>
    <lineage>
        <taxon>Bacteria</taxon>
        <taxon>Pseudomonadati</taxon>
        <taxon>Pseudomonadota</taxon>
        <taxon>Alphaproteobacteria</taxon>
        <taxon>Hyphomicrobiales</taxon>
        <taxon>Phyllobacteriaceae</taxon>
        <taxon>Mesorhizobium</taxon>
    </lineage>
</organism>
<evidence type="ECO:0000256" key="16">
    <source>
        <dbReference type="PIRSR" id="PIRSR006404-2"/>
    </source>
</evidence>
<dbReference type="PANTHER" id="PTHR39188:SF3">
    <property type="entry name" value="STAGE IV SPORULATION PROTEIN FB"/>
    <property type="match status" value="1"/>
</dbReference>
<evidence type="ECO:0000256" key="9">
    <source>
        <dbReference type="ARBA" id="ARBA00022833"/>
    </source>
</evidence>
<evidence type="ECO:0000256" key="10">
    <source>
        <dbReference type="ARBA" id="ARBA00022989"/>
    </source>
</evidence>
<dbReference type="PROSITE" id="PS51371">
    <property type="entry name" value="CBS"/>
    <property type="match status" value="2"/>
</dbReference>
<keyword evidence="12 17" id="KW-0129">CBS domain</keyword>
<accession>A0AAU8CMX4</accession>
<feature type="domain" description="CBS" evidence="18">
    <location>
        <begin position="238"/>
        <end position="294"/>
    </location>
</feature>
<feature type="transmembrane region" description="Helical" evidence="14">
    <location>
        <begin position="41"/>
        <end position="60"/>
    </location>
</feature>
<evidence type="ECO:0000256" key="3">
    <source>
        <dbReference type="ARBA" id="ARBA00022475"/>
    </source>
</evidence>
<dbReference type="SMART" id="SM00116">
    <property type="entry name" value="CBS"/>
    <property type="match status" value="2"/>
</dbReference>